<dbReference type="SUPFAM" id="SSF53756">
    <property type="entry name" value="UDP-Glycosyltransferase/glycogen phosphorylase"/>
    <property type="match status" value="1"/>
</dbReference>
<dbReference type="Pfam" id="PF00534">
    <property type="entry name" value="Glycos_transf_1"/>
    <property type="match status" value="1"/>
</dbReference>
<dbReference type="Proteomes" id="UP000424805">
    <property type="component" value="Unassembled WGS sequence"/>
</dbReference>
<dbReference type="AlphaFoldDB" id="A0A7J4Y1Z9"/>
<keyword evidence="3" id="KW-0808">Transferase</keyword>
<proteinExistence type="predicted"/>
<evidence type="ECO:0000313" key="4">
    <source>
        <dbReference type="Proteomes" id="UP000424805"/>
    </source>
</evidence>
<evidence type="ECO:0000313" key="3">
    <source>
        <dbReference type="EMBL" id="KAA4629387.1"/>
    </source>
</evidence>
<dbReference type="InterPro" id="IPR001296">
    <property type="entry name" value="Glyco_trans_1"/>
</dbReference>
<evidence type="ECO:0000259" key="2">
    <source>
        <dbReference type="Pfam" id="PF13439"/>
    </source>
</evidence>
<dbReference type="Gene3D" id="3.40.50.2000">
    <property type="entry name" value="Glycogen Phosphorylase B"/>
    <property type="match status" value="2"/>
</dbReference>
<dbReference type="PANTHER" id="PTHR12526:SF630">
    <property type="entry name" value="GLYCOSYLTRANSFERASE"/>
    <property type="match status" value="1"/>
</dbReference>
<organism evidence="3 4">
    <name type="scientific">Bacteroides ovatus</name>
    <dbReference type="NCBI Taxonomy" id="28116"/>
    <lineage>
        <taxon>Bacteria</taxon>
        <taxon>Pseudomonadati</taxon>
        <taxon>Bacteroidota</taxon>
        <taxon>Bacteroidia</taxon>
        <taxon>Bacteroidales</taxon>
        <taxon>Bacteroidaceae</taxon>
        <taxon>Bacteroides</taxon>
    </lineage>
</organism>
<evidence type="ECO:0000259" key="1">
    <source>
        <dbReference type="Pfam" id="PF00534"/>
    </source>
</evidence>
<dbReference type="GO" id="GO:0016757">
    <property type="term" value="F:glycosyltransferase activity"/>
    <property type="evidence" value="ECO:0007669"/>
    <property type="project" value="InterPro"/>
</dbReference>
<protein>
    <submittedName>
        <fullName evidence="3">Glycosyltransferase family 4 protein</fullName>
    </submittedName>
</protein>
<sequence length="377" mass="44146">MKIVYCIAGTYNSGGMERVLANKANYLAVHGYEVVIITTDQRGKQPFFDLDRRIRCHDLGINYEENNGKSFLNKLVHYPFKQWKHRKRLSECLKQTNADIAVSMFCNDASLLWKMNDGSRKILEIHFSRYKRRQYGRQGIWRLVDRWRSWMDERTVKKYDCFVVLTAEDQSYWRNLSNITVIPNALTYSVPQSHISSLTARRVIAIGRYGYQKGFDYLIDAWRIIHSFQPEWTLDIIGDGEWMNRLQQQIKENALEHCVFLKPPTRHIEDEYRRASLLVLSSRYEGLPMVLLEAQSFGLPTVSFTCKCGPKDVITEGENGFLVSEGNIPMLADRMLRLMEDDELRRCMGLSAYHHSKAFSEEKIMQRWIGLFNNLTI</sequence>
<dbReference type="InterPro" id="IPR028098">
    <property type="entry name" value="Glyco_trans_4-like_N"/>
</dbReference>
<dbReference type="Pfam" id="PF13439">
    <property type="entry name" value="Glyco_transf_4"/>
    <property type="match status" value="1"/>
</dbReference>
<dbReference type="RefSeq" id="WP_149964014.1">
    <property type="nucleotide sequence ID" value="NZ_CP134818.1"/>
</dbReference>
<dbReference type="CDD" id="cd03820">
    <property type="entry name" value="GT4_AmsD-like"/>
    <property type="match status" value="1"/>
</dbReference>
<feature type="domain" description="Glycosyl transferase family 1" evidence="1">
    <location>
        <begin position="199"/>
        <end position="353"/>
    </location>
</feature>
<reference evidence="3 4" key="1">
    <citation type="journal article" date="2019" name="Nat. Med.">
        <title>A library of human gut bacterial isolates paired with longitudinal multiomics data enables mechanistic microbiome research.</title>
        <authorList>
            <person name="Poyet M."/>
            <person name="Groussin M."/>
            <person name="Gibbons S.M."/>
            <person name="Avila-Pacheco J."/>
            <person name="Jiang X."/>
            <person name="Kearney S.M."/>
            <person name="Perrotta A.R."/>
            <person name="Berdy B."/>
            <person name="Zhao S."/>
            <person name="Lieberman T.D."/>
            <person name="Swanson P.K."/>
            <person name="Smith M."/>
            <person name="Roesemann S."/>
            <person name="Alexander J.E."/>
            <person name="Rich S.A."/>
            <person name="Livny J."/>
            <person name="Vlamakis H."/>
            <person name="Clish C."/>
            <person name="Bullock K."/>
            <person name="Deik A."/>
            <person name="Scott J."/>
            <person name="Pierce K.A."/>
            <person name="Xavier R.J."/>
            <person name="Alm E.J."/>
        </authorList>
    </citation>
    <scope>NUCLEOTIDE SEQUENCE [LARGE SCALE GENOMIC DNA]</scope>
    <source>
        <strain evidence="3 4">BIOML-A15</strain>
    </source>
</reference>
<comment type="caution">
    <text evidence="3">The sequence shown here is derived from an EMBL/GenBank/DDBJ whole genome shotgun (WGS) entry which is preliminary data.</text>
</comment>
<accession>A0A7J4Y1Z9</accession>
<feature type="domain" description="Glycosyltransferase subfamily 4-like N-terminal" evidence="2">
    <location>
        <begin position="14"/>
        <end position="185"/>
    </location>
</feature>
<dbReference type="EMBL" id="VWFP01000003">
    <property type="protein sequence ID" value="KAA4629387.1"/>
    <property type="molecule type" value="Genomic_DNA"/>
</dbReference>
<dbReference type="PANTHER" id="PTHR12526">
    <property type="entry name" value="GLYCOSYLTRANSFERASE"/>
    <property type="match status" value="1"/>
</dbReference>
<gene>
    <name evidence="3" type="ORF">F3B90_04405</name>
</gene>
<name>A0A7J4Y1Z9_BACOV</name>